<dbReference type="AlphaFoldDB" id="A0A0E9RJN8"/>
<organism evidence="1">
    <name type="scientific">Anguilla anguilla</name>
    <name type="common">European freshwater eel</name>
    <name type="synonym">Muraena anguilla</name>
    <dbReference type="NCBI Taxonomy" id="7936"/>
    <lineage>
        <taxon>Eukaryota</taxon>
        <taxon>Metazoa</taxon>
        <taxon>Chordata</taxon>
        <taxon>Craniata</taxon>
        <taxon>Vertebrata</taxon>
        <taxon>Euteleostomi</taxon>
        <taxon>Actinopterygii</taxon>
        <taxon>Neopterygii</taxon>
        <taxon>Teleostei</taxon>
        <taxon>Anguilliformes</taxon>
        <taxon>Anguillidae</taxon>
        <taxon>Anguilla</taxon>
    </lineage>
</organism>
<dbReference type="EMBL" id="GBXM01079288">
    <property type="protein sequence ID" value="JAH29289.1"/>
    <property type="molecule type" value="Transcribed_RNA"/>
</dbReference>
<sequence length="65" mass="7313">MEVCLYCMFISMCSHLRTLVGTLFTRTPSPTGPDLFLEKYSIFFAVVINIGEGRLETVSSLVFTE</sequence>
<reference evidence="1" key="1">
    <citation type="submission" date="2014-11" db="EMBL/GenBank/DDBJ databases">
        <authorList>
            <person name="Amaro Gonzalez C."/>
        </authorList>
    </citation>
    <scope>NUCLEOTIDE SEQUENCE</scope>
</reference>
<reference evidence="1" key="2">
    <citation type="journal article" date="2015" name="Fish Shellfish Immunol.">
        <title>Early steps in the European eel (Anguilla anguilla)-Vibrio vulnificus interaction in the gills: Role of the RtxA13 toxin.</title>
        <authorList>
            <person name="Callol A."/>
            <person name="Pajuelo D."/>
            <person name="Ebbesson L."/>
            <person name="Teles M."/>
            <person name="MacKenzie S."/>
            <person name="Amaro C."/>
        </authorList>
    </citation>
    <scope>NUCLEOTIDE SEQUENCE</scope>
</reference>
<name>A0A0E9RJN8_ANGAN</name>
<protein>
    <submittedName>
        <fullName evidence="1">Uncharacterized protein</fullName>
    </submittedName>
</protein>
<evidence type="ECO:0000313" key="1">
    <source>
        <dbReference type="EMBL" id="JAH29289.1"/>
    </source>
</evidence>
<proteinExistence type="predicted"/>
<accession>A0A0E9RJN8</accession>